<dbReference type="KEGG" id="lrs:PX52LOC_07794"/>
<dbReference type="OrthoDB" id="233915at2"/>
<gene>
    <name evidence="2" type="ORF">PX52LOC_07794</name>
</gene>
<proteinExistence type="predicted"/>
<name>A0A5C1AR58_9BACT</name>
<keyword evidence="1" id="KW-0732">Signal</keyword>
<feature type="signal peptide" evidence="1">
    <location>
        <begin position="1"/>
        <end position="25"/>
    </location>
</feature>
<dbReference type="Proteomes" id="UP000324974">
    <property type="component" value="Chromosome"/>
</dbReference>
<keyword evidence="3" id="KW-1185">Reference proteome</keyword>
<dbReference type="RefSeq" id="WP_149114953.1">
    <property type="nucleotide sequence ID" value="NZ_CP042425.1"/>
</dbReference>
<protein>
    <submittedName>
        <fullName evidence="2">Uncharacterized protein</fullName>
    </submittedName>
</protein>
<dbReference type="EMBL" id="CP042425">
    <property type="protein sequence ID" value="QEL20687.1"/>
    <property type="molecule type" value="Genomic_DNA"/>
</dbReference>
<evidence type="ECO:0000313" key="2">
    <source>
        <dbReference type="EMBL" id="QEL20687.1"/>
    </source>
</evidence>
<feature type="chain" id="PRO_5022937653" evidence="1">
    <location>
        <begin position="26"/>
        <end position="856"/>
    </location>
</feature>
<evidence type="ECO:0000256" key="1">
    <source>
        <dbReference type="SAM" id="SignalP"/>
    </source>
</evidence>
<dbReference type="AlphaFoldDB" id="A0A5C1AR58"/>
<evidence type="ECO:0000313" key="3">
    <source>
        <dbReference type="Proteomes" id="UP000324974"/>
    </source>
</evidence>
<accession>A0A5C1AR58</accession>
<organism evidence="2 3">
    <name type="scientific">Limnoglobus roseus</name>
    <dbReference type="NCBI Taxonomy" id="2598579"/>
    <lineage>
        <taxon>Bacteria</taxon>
        <taxon>Pseudomonadati</taxon>
        <taxon>Planctomycetota</taxon>
        <taxon>Planctomycetia</taxon>
        <taxon>Gemmatales</taxon>
        <taxon>Gemmataceae</taxon>
        <taxon>Limnoglobus</taxon>
    </lineage>
</organism>
<reference evidence="3" key="1">
    <citation type="submission" date="2019-08" db="EMBL/GenBank/DDBJ databases">
        <title>Limnoglobus roseus gen. nov., sp. nov., a novel freshwater planctomycete with a giant genome from the family Gemmataceae.</title>
        <authorList>
            <person name="Kulichevskaya I.S."/>
            <person name="Naumoff D.G."/>
            <person name="Miroshnikov K."/>
            <person name="Ivanova A."/>
            <person name="Philippov D.A."/>
            <person name="Hakobyan A."/>
            <person name="Rijpstra I.C."/>
            <person name="Sinninghe Damste J.S."/>
            <person name="Liesack W."/>
            <person name="Dedysh S.N."/>
        </authorList>
    </citation>
    <scope>NUCLEOTIDE SEQUENCE [LARGE SCALE GENOMIC DNA]</scope>
    <source>
        <strain evidence="3">PX52</strain>
    </source>
</reference>
<sequence length="856" mass="92354">MRAPLSCVVLVVLLVAEFAVPPAAADEPTLAAADKKYLDGLMADFLFDPKGAERVAVPVVVRTVWATADEGTTEGWLVPAKDGKPGRVHFTDGASIPIPPDPKVKKVDFVAACKARYTAPAPKKGDADDDTFRKMGKRAVGGLDADDLAVAAWLYRLGQDGLAARALAAARKEARAPRGEKGDPRKQLREDLAWAAFAGLVHAYMVRADEEALAHGERLLNLYPTEAKDEPFDQATAIVADLKRRRGKGTFGKAPAETWPDGFDTWNAARKATYLIDALDEVDARQDGQPGGVDLAGDRRVRELIRVGDASVPALIDALEKDERLTRSVHFWRDFARSRTVLGVREAELSAVMSILRVRVFEPVSTGDSFTARGGDTVKATVARLRAYWTAYGRLPFDERMMAVLTDPKASFEAKREAAGNLARLGADRTLATTVFSDRAGDPPGGANPAVAKFKAPTVAEAILAAMDADLAAHDAKKTDDLHDYHRRHLEDAYLFALVDLGDKRAAADAAGRTKAATGRMRRKWAFAAHLLGNPEPFRQFADEFRRGLVAVPANDKPRTNDDDQPGAVELAGAVGYLVSAGTPEADAALNALADPKHPLHRAAADRVLKESPGWSDHAAWFAHPYCLRILRAALDDTTPTGATYAIEGARLRHKVKDGESSGPAPDFLSDPTVRRAEAAERACDKAAEQLAALVVGLPRYHPLFKDADARLAAVRAAFDRFAGNYRRATGRERDVLDLSPWGSVYVPNVAALGRAATADDVRAGRAVFHLDGKGTPADRSLPAAAGLKKDEKQERPPRVVIVQAEVGPDGETTFGVIAKDGVRARPERELTGIKSFVDLDREAKEAAKKRESGKE</sequence>